<evidence type="ECO:0000313" key="6">
    <source>
        <dbReference type="EMBL" id="RAO65002.1"/>
    </source>
</evidence>
<proteinExistence type="predicted"/>
<dbReference type="Proteomes" id="UP000249363">
    <property type="component" value="Unassembled WGS sequence"/>
</dbReference>
<dbReference type="OrthoDB" id="3364175at2759"/>
<gene>
    <name evidence="6" type="ORF">BHQ10_001014</name>
</gene>
<reference evidence="6 7" key="1">
    <citation type="journal article" date="2017" name="Biotechnol. Biofuels">
        <title>Differential beta-glucosidase expression as a function of carbon source availability in Talaromyces amestolkiae: a genomic and proteomic approach.</title>
        <authorList>
            <person name="de Eugenio L.I."/>
            <person name="Mendez-Liter J.A."/>
            <person name="Nieto-Dominguez M."/>
            <person name="Alonso L."/>
            <person name="Gil-Munoz J."/>
            <person name="Barriuso J."/>
            <person name="Prieto A."/>
            <person name="Martinez M.J."/>
        </authorList>
    </citation>
    <scope>NUCLEOTIDE SEQUENCE [LARGE SCALE GENOMIC DNA]</scope>
    <source>
        <strain evidence="6 7">CIB</strain>
    </source>
</reference>
<dbReference type="RefSeq" id="XP_040729519.1">
    <property type="nucleotide sequence ID" value="XM_040872737.1"/>
</dbReference>
<comment type="caution">
    <text evidence="6">The sequence shown here is derived from an EMBL/GenBank/DDBJ whole genome shotgun (WGS) entry which is preliminary data.</text>
</comment>
<dbReference type="GO" id="GO:0000435">
    <property type="term" value="P:positive regulation of transcription from RNA polymerase II promoter by galactose"/>
    <property type="evidence" value="ECO:0007669"/>
    <property type="project" value="TreeGrafter"/>
</dbReference>
<dbReference type="PANTHER" id="PTHR47424">
    <property type="entry name" value="REGULATORY PROTEIN GAL4"/>
    <property type="match status" value="1"/>
</dbReference>
<evidence type="ECO:0000256" key="2">
    <source>
        <dbReference type="ARBA" id="ARBA00023125"/>
    </source>
</evidence>
<dbReference type="AlphaFoldDB" id="A0A364KN78"/>
<dbReference type="SMART" id="SM00906">
    <property type="entry name" value="Fungal_trans"/>
    <property type="match status" value="1"/>
</dbReference>
<keyword evidence="2" id="KW-0238">DNA-binding</keyword>
<dbReference type="GeneID" id="63790231"/>
<dbReference type="STRING" id="1196081.A0A364KN78"/>
<evidence type="ECO:0000256" key="4">
    <source>
        <dbReference type="ARBA" id="ARBA00023242"/>
    </source>
</evidence>
<accession>A0A364KN78</accession>
<dbReference type="GO" id="GO:0000981">
    <property type="term" value="F:DNA-binding transcription factor activity, RNA polymerase II-specific"/>
    <property type="evidence" value="ECO:0007669"/>
    <property type="project" value="TreeGrafter"/>
</dbReference>
<keyword evidence="1" id="KW-0805">Transcription regulation</keyword>
<keyword evidence="4" id="KW-0539">Nucleus</keyword>
<dbReference type="InterPro" id="IPR007219">
    <property type="entry name" value="XnlR_reg_dom"/>
</dbReference>
<organism evidence="6 7">
    <name type="scientific">Talaromyces amestolkiae</name>
    <dbReference type="NCBI Taxonomy" id="1196081"/>
    <lineage>
        <taxon>Eukaryota</taxon>
        <taxon>Fungi</taxon>
        <taxon>Dikarya</taxon>
        <taxon>Ascomycota</taxon>
        <taxon>Pezizomycotina</taxon>
        <taxon>Eurotiomycetes</taxon>
        <taxon>Eurotiomycetidae</taxon>
        <taxon>Eurotiales</taxon>
        <taxon>Trichocomaceae</taxon>
        <taxon>Talaromyces</taxon>
        <taxon>Talaromyces sect. Talaromyces</taxon>
    </lineage>
</organism>
<feature type="domain" description="Xylanolytic transcriptional activator regulatory" evidence="5">
    <location>
        <begin position="199"/>
        <end position="272"/>
    </location>
</feature>
<dbReference type="PANTHER" id="PTHR47424:SF3">
    <property type="entry name" value="REGULATORY PROTEIN GAL4"/>
    <property type="match status" value="1"/>
</dbReference>
<evidence type="ECO:0000313" key="7">
    <source>
        <dbReference type="Proteomes" id="UP000249363"/>
    </source>
</evidence>
<dbReference type="Pfam" id="PF04082">
    <property type="entry name" value="Fungal_trans"/>
    <property type="match status" value="1"/>
</dbReference>
<name>A0A364KN78_TALAM</name>
<dbReference type="InterPro" id="IPR051127">
    <property type="entry name" value="Fungal_SecMet_Regulators"/>
</dbReference>
<dbReference type="GO" id="GO:0005634">
    <property type="term" value="C:nucleus"/>
    <property type="evidence" value="ECO:0007669"/>
    <property type="project" value="TreeGrafter"/>
</dbReference>
<dbReference type="GO" id="GO:0000978">
    <property type="term" value="F:RNA polymerase II cis-regulatory region sequence-specific DNA binding"/>
    <property type="evidence" value="ECO:0007669"/>
    <property type="project" value="TreeGrafter"/>
</dbReference>
<dbReference type="GO" id="GO:0008270">
    <property type="term" value="F:zinc ion binding"/>
    <property type="evidence" value="ECO:0007669"/>
    <property type="project" value="InterPro"/>
</dbReference>
<evidence type="ECO:0000259" key="5">
    <source>
        <dbReference type="SMART" id="SM00906"/>
    </source>
</evidence>
<evidence type="ECO:0000256" key="3">
    <source>
        <dbReference type="ARBA" id="ARBA00023163"/>
    </source>
</evidence>
<sequence length="587" mass="66070">MGEADNSENSIDGMGAMRFTDEEERGFFGSSSNIAFMGYISRAMATVNPDRASFSEILPSIQRPGGVVSVTRSQAPPIDEAAMSDPSPAPTLVKIYALPPEDRAWNLIDQYFQKTGQLLPFIHELSFRETYSQMRREGFNKVSRTWLGLFNIVLAISASLSAKDELPPEERIKESDIYYQRANGLCDRDSKRSTSLEMVQYLLILAISTAYQLGLHSPDANQGYPALECEIRKRTWFGCVLLDRTLAMTFGRPCSIPESYIKLDAPSKDIHMLNSSDEKASYSPFDGAFYTAAIQLYSILYKVLDVCYGQNLSLKNSIHASDWMSHILDGQHQLSQWRTKLLPSLGLQIQPDLMTPEDVMKMNTRFFILDRFNIVLSMRYHNLRILLHRPRLESFLEAFWSTDDVGDQEKRIIMQMDIASVQNCVESAVSIISIAHSITTASSSHRELLGAWNYSLYYTFNAALVIFSSLVVASKEREGNPSAWSVVDESRPYHDKAIEVLHRLDHGNRVVGRCIEYLSQLSLVLNTLSTSDQFNSNNNGLSNLLSGYTSDFLDAQSTNPLPAMDLGEFMIDQDLDFLGKVFNTAVK</sequence>
<dbReference type="GO" id="GO:0006351">
    <property type="term" value="P:DNA-templated transcription"/>
    <property type="evidence" value="ECO:0007669"/>
    <property type="project" value="InterPro"/>
</dbReference>
<dbReference type="CDD" id="cd12148">
    <property type="entry name" value="fungal_TF_MHR"/>
    <property type="match status" value="1"/>
</dbReference>
<protein>
    <recommendedName>
        <fullName evidence="5">Xylanolytic transcriptional activator regulatory domain-containing protein</fullName>
    </recommendedName>
</protein>
<keyword evidence="3" id="KW-0804">Transcription</keyword>
<dbReference type="EMBL" id="MIKG01000001">
    <property type="protein sequence ID" value="RAO65002.1"/>
    <property type="molecule type" value="Genomic_DNA"/>
</dbReference>
<keyword evidence="7" id="KW-1185">Reference proteome</keyword>
<evidence type="ECO:0000256" key="1">
    <source>
        <dbReference type="ARBA" id="ARBA00023015"/>
    </source>
</evidence>